<dbReference type="SUPFAM" id="SSF55190">
    <property type="entry name" value="Arginyl-tRNA synthetase (ArgRS), N-terminal 'additional' domain"/>
    <property type="match status" value="1"/>
</dbReference>
<keyword evidence="7 11" id="KW-0067">ATP-binding</keyword>
<dbReference type="GO" id="GO:0005737">
    <property type="term" value="C:cytoplasm"/>
    <property type="evidence" value="ECO:0007669"/>
    <property type="project" value="UniProtKB-SubCell"/>
</dbReference>
<evidence type="ECO:0000256" key="8">
    <source>
        <dbReference type="ARBA" id="ARBA00022917"/>
    </source>
</evidence>
<dbReference type="InterPro" id="IPR008909">
    <property type="entry name" value="DALR_anticod-bd"/>
</dbReference>
<organism evidence="15 16">
    <name type="scientific">candidate division WOR-1 bacterium RIFOXYC2_FULL_46_14</name>
    <dbReference type="NCBI Taxonomy" id="1802587"/>
    <lineage>
        <taxon>Bacteria</taxon>
        <taxon>Bacillati</taxon>
        <taxon>Saganbacteria</taxon>
    </lineage>
</organism>
<evidence type="ECO:0000256" key="5">
    <source>
        <dbReference type="ARBA" id="ARBA00022598"/>
    </source>
</evidence>
<keyword evidence="8 11" id="KW-0648">Protein biosynthesis</keyword>
<dbReference type="SMART" id="SM00836">
    <property type="entry name" value="DALR_1"/>
    <property type="match status" value="1"/>
</dbReference>
<dbReference type="PANTHER" id="PTHR11956">
    <property type="entry name" value="ARGINYL-TRNA SYNTHETASE"/>
    <property type="match status" value="1"/>
</dbReference>
<comment type="caution">
    <text evidence="15">The sequence shown here is derived from an EMBL/GenBank/DDBJ whole genome shotgun (WGS) entry which is preliminary data.</text>
</comment>
<dbReference type="EC" id="6.1.1.19" evidence="11"/>
<accession>A0A1F4U3Q5</accession>
<evidence type="ECO:0000256" key="4">
    <source>
        <dbReference type="ARBA" id="ARBA00022490"/>
    </source>
</evidence>
<evidence type="ECO:0000313" key="16">
    <source>
        <dbReference type="Proteomes" id="UP000179242"/>
    </source>
</evidence>
<keyword evidence="9 11" id="KW-0030">Aminoacyl-tRNA synthetase</keyword>
<evidence type="ECO:0000256" key="11">
    <source>
        <dbReference type="HAMAP-Rule" id="MF_00123"/>
    </source>
</evidence>
<evidence type="ECO:0000259" key="13">
    <source>
        <dbReference type="SMART" id="SM00836"/>
    </source>
</evidence>
<keyword evidence="5 11" id="KW-0436">Ligase</keyword>
<dbReference type="GO" id="GO:0005524">
    <property type="term" value="F:ATP binding"/>
    <property type="evidence" value="ECO:0007669"/>
    <property type="project" value="UniProtKB-UniRule"/>
</dbReference>
<dbReference type="NCBIfam" id="TIGR00456">
    <property type="entry name" value="argS"/>
    <property type="match status" value="1"/>
</dbReference>
<keyword evidence="4 11" id="KW-0963">Cytoplasm</keyword>
<sequence length="517" mass="58409">MKRQISDIITSTLAGFLPQGVNLPEVTVEVPKNAEYGDFSTNAALLLAKSLRQPPFEIAEKIVAEIKKKPQKIFSEISAFKNGFINFKISFEFLQNNLKTILKEKQKYGRNKTGKGKKVLIEFVSANPTGPLHVGHGRWAVIGDDIASLFEACGYKVDREYYVNDRGNQIKLLEKSVKAAANGSPVPEGGYGGSYIKEIADDLKDHKQLLPYILSKQKETLAKLKVIFDSYFSEKTLHDEGLVEDAISRLSSEGHTIREGGALWFKSEAFGDDKNRVLVKENGELTYFAADIAYHINKFKRGYDIIIDIWGADHHGYVPRVKAALAAVGLPIDRFEVIIGQLVTLYRGKEQVKMSKRTGEMVTLDEIISEIGSDAVRFFMTSTSVNNHLDFDLELAKEKKQENPVYYVQYAHARICSILRKSKCKVQSAKLDTLTHEAERALMRKLLDFEDEILAACRKREPHQLINYVKDVAAIFHNFYHQCRVLDNPARLVLVEATRIVIENVLKLLKIEAPEQM</sequence>
<reference evidence="15 16" key="1">
    <citation type="journal article" date="2016" name="Nat. Commun.">
        <title>Thousands of microbial genomes shed light on interconnected biogeochemical processes in an aquifer system.</title>
        <authorList>
            <person name="Anantharaman K."/>
            <person name="Brown C.T."/>
            <person name="Hug L.A."/>
            <person name="Sharon I."/>
            <person name="Castelle C.J."/>
            <person name="Probst A.J."/>
            <person name="Thomas B.C."/>
            <person name="Singh A."/>
            <person name="Wilkins M.J."/>
            <person name="Karaoz U."/>
            <person name="Brodie E.L."/>
            <person name="Williams K.H."/>
            <person name="Hubbard S.S."/>
            <person name="Banfield J.F."/>
        </authorList>
    </citation>
    <scope>NUCLEOTIDE SEQUENCE [LARGE SCALE GENOMIC DNA]</scope>
</reference>
<dbReference type="SUPFAM" id="SSF52374">
    <property type="entry name" value="Nucleotidylyl transferase"/>
    <property type="match status" value="1"/>
</dbReference>
<dbReference type="Proteomes" id="UP000179242">
    <property type="component" value="Unassembled WGS sequence"/>
</dbReference>
<evidence type="ECO:0000259" key="14">
    <source>
        <dbReference type="SMART" id="SM01016"/>
    </source>
</evidence>
<evidence type="ECO:0000256" key="7">
    <source>
        <dbReference type="ARBA" id="ARBA00022840"/>
    </source>
</evidence>
<dbReference type="GO" id="GO:0006420">
    <property type="term" value="P:arginyl-tRNA aminoacylation"/>
    <property type="evidence" value="ECO:0007669"/>
    <property type="project" value="UniProtKB-UniRule"/>
</dbReference>
<dbReference type="HAMAP" id="MF_00123">
    <property type="entry name" value="Arg_tRNA_synth"/>
    <property type="match status" value="1"/>
</dbReference>
<evidence type="ECO:0000256" key="6">
    <source>
        <dbReference type="ARBA" id="ARBA00022741"/>
    </source>
</evidence>
<dbReference type="CDD" id="cd07956">
    <property type="entry name" value="Anticodon_Ia_Arg"/>
    <property type="match status" value="1"/>
</dbReference>
<dbReference type="EMBL" id="MEUJ01000008">
    <property type="protein sequence ID" value="OGC39608.1"/>
    <property type="molecule type" value="Genomic_DNA"/>
</dbReference>
<dbReference type="Pfam" id="PF05746">
    <property type="entry name" value="DALR_1"/>
    <property type="match status" value="1"/>
</dbReference>
<comment type="subcellular location">
    <subcellularLocation>
        <location evidence="1 11">Cytoplasm</location>
    </subcellularLocation>
</comment>
<dbReference type="FunFam" id="1.10.730.10:FF:000008">
    <property type="entry name" value="Arginine--tRNA ligase"/>
    <property type="match status" value="1"/>
</dbReference>
<dbReference type="Pfam" id="PF03485">
    <property type="entry name" value="Arg_tRNA_synt_N"/>
    <property type="match status" value="1"/>
</dbReference>
<dbReference type="InterPro" id="IPR001412">
    <property type="entry name" value="aa-tRNA-synth_I_CS"/>
</dbReference>
<dbReference type="PROSITE" id="PS00178">
    <property type="entry name" value="AA_TRNA_LIGASE_I"/>
    <property type="match status" value="1"/>
</dbReference>
<dbReference type="InterPro" id="IPR005148">
    <property type="entry name" value="Arg-tRNA-synth_N"/>
</dbReference>
<dbReference type="CDD" id="cd00671">
    <property type="entry name" value="ArgRS_core"/>
    <property type="match status" value="1"/>
</dbReference>
<comment type="similarity">
    <text evidence="2 11 12">Belongs to the class-I aminoacyl-tRNA synthetase family.</text>
</comment>
<dbReference type="InterPro" id="IPR001278">
    <property type="entry name" value="Arg-tRNA-ligase"/>
</dbReference>
<comment type="subunit">
    <text evidence="3 11">Monomer.</text>
</comment>
<dbReference type="PANTHER" id="PTHR11956:SF5">
    <property type="entry name" value="ARGININE--TRNA LIGASE, CYTOPLASMIC"/>
    <property type="match status" value="1"/>
</dbReference>
<dbReference type="Gene3D" id="3.40.50.620">
    <property type="entry name" value="HUPs"/>
    <property type="match status" value="1"/>
</dbReference>
<dbReference type="Gene3D" id="1.10.730.10">
    <property type="entry name" value="Isoleucyl-tRNA Synthetase, Domain 1"/>
    <property type="match status" value="1"/>
</dbReference>
<name>A0A1F4U3Q5_UNCSA</name>
<protein>
    <recommendedName>
        <fullName evidence="11">Arginine--tRNA ligase</fullName>
        <ecNumber evidence="11">6.1.1.19</ecNumber>
    </recommendedName>
    <alternativeName>
        <fullName evidence="11">Arginyl-tRNA synthetase</fullName>
        <shortName evidence="11">ArgRS</shortName>
    </alternativeName>
</protein>
<dbReference type="InterPro" id="IPR009080">
    <property type="entry name" value="tRNAsynth_Ia_anticodon-bd"/>
</dbReference>
<gene>
    <name evidence="11" type="primary">argS</name>
    <name evidence="15" type="ORF">A2438_08645</name>
</gene>
<evidence type="ECO:0000256" key="1">
    <source>
        <dbReference type="ARBA" id="ARBA00004496"/>
    </source>
</evidence>
<evidence type="ECO:0000256" key="10">
    <source>
        <dbReference type="ARBA" id="ARBA00049339"/>
    </source>
</evidence>
<dbReference type="SUPFAM" id="SSF47323">
    <property type="entry name" value="Anticodon-binding domain of a subclass of class I aminoacyl-tRNA synthetases"/>
    <property type="match status" value="1"/>
</dbReference>
<proteinExistence type="inferred from homology"/>
<dbReference type="PRINTS" id="PR01038">
    <property type="entry name" value="TRNASYNTHARG"/>
</dbReference>
<feature type="domain" description="DALR anticodon binding" evidence="13">
    <location>
        <begin position="408"/>
        <end position="517"/>
    </location>
</feature>
<dbReference type="InterPro" id="IPR036695">
    <property type="entry name" value="Arg-tRNA-synth_N_sf"/>
</dbReference>
<dbReference type="Gene3D" id="3.30.1360.70">
    <property type="entry name" value="Arginyl tRNA synthetase N-terminal domain"/>
    <property type="match status" value="1"/>
</dbReference>
<dbReference type="InterPro" id="IPR035684">
    <property type="entry name" value="ArgRS_core"/>
</dbReference>
<dbReference type="FunFam" id="3.40.50.620:FF:000062">
    <property type="entry name" value="Arginine--tRNA ligase"/>
    <property type="match status" value="1"/>
</dbReference>
<evidence type="ECO:0000256" key="2">
    <source>
        <dbReference type="ARBA" id="ARBA00005594"/>
    </source>
</evidence>
<dbReference type="GO" id="GO:0004814">
    <property type="term" value="F:arginine-tRNA ligase activity"/>
    <property type="evidence" value="ECO:0007669"/>
    <property type="project" value="UniProtKB-UniRule"/>
</dbReference>
<comment type="catalytic activity">
    <reaction evidence="10 11">
        <text>tRNA(Arg) + L-arginine + ATP = L-arginyl-tRNA(Arg) + AMP + diphosphate</text>
        <dbReference type="Rhea" id="RHEA:20301"/>
        <dbReference type="Rhea" id="RHEA-COMP:9658"/>
        <dbReference type="Rhea" id="RHEA-COMP:9673"/>
        <dbReference type="ChEBI" id="CHEBI:30616"/>
        <dbReference type="ChEBI" id="CHEBI:32682"/>
        <dbReference type="ChEBI" id="CHEBI:33019"/>
        <dbReference type="ChEBI" id="CHEBI:78442"/>
        <dbReference type="ChEBI" id="CHEBI:78513"/>
        <dbReference type="ChEBI" id="CHEBI:456215"/>
        <dbReference type="EC" id="6.1.1.19"/>
    </reaction>
</comment>
<evidence type="ECO:0000256" key="9">
    <source>
        <dbReference type="ARBA" id="ARBA00023146"/>
    </source>
</evidence>
<dbReference type="InterPro" id="IPR014729">
    <property type="entry name" value="Rossmann-like_a/b/a_fold"/>
</dbReference>
<dbReference type="Pfam" id="PF00750">
    <property type="entry name" value="tRNA-synt_1d"/>
    <property type="match status" value="2"/>
</dbReference>
<feature type="short sequence motif" description="'HIGH' region" evidence="11">
    <location>
        <begin position="126"/>
        <end position="136"/>
    </location>
</feature>
<dbReference type="SMART" id="SM01016">
    <property type="entry name" value="Arg_tRNA_synt_N"/>
    <property type="match status" value="1"/>
</dbReference>
<dbReference type="AlphaFoldDB" id="A0A1F4U3Q5"/>
<feature type="domain" description="Arginyl tRNA synthetase N-terminal" evidence="14">
    <location>
        <begin position="3"/>
        <end position="89"/>
    </location>
</feature>
<evidence type="ECO:0000313" key="15">
    <source>
        <dbReference type="EMBL" id="OGC39608.1"/>
    </source>
</evidence>
<evidence type="ECO:0000256" key="12">
    <source>
        <dbReference type="RuleBase" id="RU363038"/>
    </source>
</evidence>
<evidence type="ECO:0000256" key="3">
    <source>
        <dbReference type="ARBA" id="ARBA00011245"/>
    </source>
</evidence>
<keyword evidence="6 11" id="KW-0547">Nucleotide-binding</keyword>